<dbReference type="Proteomes" id="UP000821853">
    <property type="component" value="Chromosome 1"/>
</dbReference>
<feature type="chain" id="PRO_5039932298" description="Gustatory receptor" evidence="2">
    <location>
        <begin position="17"/>
        <end position="145"/>
    </location>
</feature>
<feature type="signal peptide" evidence="2">
    <location>
        <begin position="1"/>
        <end position="16"/>
    </location>
</feature>
<dbReference type="EMBL" id="JABSTR010000001">
    <property type="protein sequence ID" value="KAH9362412.1"/>
    <property type="molecule type" value="Genomic_DNA"/>
</dbReference>
<protein>
    <recommendedName>
        <fullName evidence="5">Gustatory receptor</fullName>
    </recommendedName>
</protein>
<evidence type="ECO:0000313" key="3">
    <source>
        <dbReference type="EMBL" id="KAH9362412.1"/>
    </source>
</evidence>
<dbReference type="AlphaFoldDB" id="A0A9J6FKA4"/>
<accession>A0A9J6FKA4</accession>
<dbReference type="PANTHER" id="PTHR38337:SF1">
    <property type="entry name" value="GUSTATORY RECEPTOR"/>
    <property type="match status" value="1"/>
</dbReference>
<name>A0A9J6FKA4_HAELO</name>
<reference evidence="3 4" key="1">
    <citation type="journal article" date="2020" name="Cell">
        <title>Large-Scale Comparative Analyses of Tick Genomes Elucidate Their Genetic Diversity and Vector Capacities.</title>
        <authorList>
            <consortium name="Tick Genome and Microbiome Consortium (TIGMIC)"/>
            <person name="Jia N."/>
            <person name="Wang J."/>
            <person name="Shi W."/>
            <person name="Du L."/>
            <person name="Sun Y."/>
            <person name="Zhan W."/>
            <person name="Jiang J.F."/>
            <person name="Wang Q."/>
            <person name="Zhang B."/>
            <person name="Ji P."/>
            <person name="Bell-Sakyi L."/>
            <person name="Cui X.M."/>
            <person name="Yuan T.T."/>
            <person name="Jiang B.G."/>
            <person name="Yang W.F."/>
            <person name="Lam T.T."/>
            <person name="Chang Q.C."/>
            <person name="Ding S.J."/>
            <person name="Wang X.J."/>
            <person name="Zhu J.G."/>
            <person name="Ruan X.D."/>
            <person name="Zhao L."/>
            <person name="Wei J.T."/>
            <person name="Ye R.Z."/>
            <person name="Que T.C."/>
            <person name="Du C.H."/>
            <person name="Zhou Y.H."/>
            <person name="Cheng J.X."/>
            <person name="Dai P.F."/>
            <person name="Guo W.B."/>
            <person name="Han X.H."/>
            <person name="Huang E.J."/>
            <person name="Li L.F."/>
            <person name="Wei W."/>
            <person name="Gao Y.C."/>
            <person name="Liu J.Z."/>
            <person name="Shao H.Z."/>
            <person name="Wang X."/>
            <person name="Wang C.C."/>
            <person name="Yang T.C."/>
            <person name="Huo Q.B."/>
            <person name="Li W."/>
            <person name="Chen H.Y."/>
            <person name="Chen S.E."/>
            <person name="Zhou L.G."/>
            <person name="Ni X.B."/>
            <person name="Tian J.H."/>
            <person name="Sheng Y."/>
            <person name="Liu T."/>
            <person name="Pan Y.S."/>
            <person name="Xia L.Y."/>
            <person name="Li J."/>
            <person name="Zhao F."/>
            <person name="Cao W.C."/>
        </authorList>
    </citation>
    <scope>NUCLEOTIDE SEQUENCE [LARGE SCALE GENOMIC DNA]</scope>
    <source>
        <strain evidence="3">HaeL-2018</strain>
    </source>
</reference>
<keyword evidence="2" id="KW-0732">Signal</keyword>
<evidence type="ECO:0000256" key="1">
    <source>
        <dbReference type="SAM" id="Phobius"/>
    </source>
</evidence>
<comment type="caution">
    <text evidence="3">The sequence shown here is derived from an EMBL/GenBank/DDBJ whole genome shotgun (WGS) entry which is preliminary data.</text>
</comment>
<keyword evidence="1" id="KW-1133">Transmembrane helix</keyword>
<evidence type="ECO:0000256" key="2">
    <source>
        <dbReference type="SAM" id="SignalP"/>
    </source>
</evidence>
<proteinExistence type="predicted"/>
<dbReference type="VEuPathDB" id="VectorBase:HLOH_063771"/>
<gene>
    <name evidence="3" type="ORF">HPB48_020178</name>
</gene>
<sequence length="145" mass="16507">MLSLITLRILGQLVMTLVEMAVLLNYCTQCEMIITYLRGVALRLREKRITIREGMHELLASNDYISHLNRNLGKVTALFFINFAIHALIGIFLFLLNNRKAAVVLAYRAAYPIVSHRGPCVVHALTTSTPKRRITHKHPKSDLRV</sequence>
<organism evidence="3 4">
    <name type="scientific">Haemaphysalis longicornis</name>
    <name type="common">Bush tick</name>
    <dbReference type="NCBI Taxonomy" id="44386"/>
    <lineage>
        <taxon>Eukaryota</taxon>
        <taxon>Metazoa</taxon>
        <taxon>Ecdysozoa</taxon>
        <taxon>Arthropoda</taxon>
        <taxon>Chelicerata</taxon>
        <taxon>Arachnida</taxon>
        <taxon>Acari</taxon>
        <taxon>Parasitiformes</taxon>
        <taxon>Ixodida</taxon>
        <taxon>Ixodoidea</taxon>
        <taxon>Ixodidae</taxon>
        <taxon>Haemaphysalinae</taxon>
        <taxon>Haemaphysalis</taxon>
    </lineage>
</organism>
<evidence type="ECO:0008006" key="5">
    <source>
        <dbReference type="Google" id="ProtNLM"/>
    </source>
</evidence>
<dbReference type="PANTHER" id="PTHR38337">
    <property type="entry name" value="AGAP010540-PA"/>
    <property type="match status" value="1"/>
</dbReference>
<feature type="transmembrane region" description="Helical" evidence="1">
    <location>
        <begin position="77"/>
        <end position="96"/>
    </location>
</feature>
<keyword evidence="1" id="KW-0472">Membrane</keyword>
<keyword evidence="4" id="KW-1185">Reference proteome</keyword>
<evidence type="ECO:0000313" key="4">
    <source>
        <dbReference type="Proteomes" id="UP000821853"/>
    </source>
</evidence>
<keyword evidence="1" id="KW-0812">Transmembrane</keyword>
<dbReference type="OrthoDB" id="6020333at2759"/>